<dbReference type="AlphaFoldDB" id="W6YVJ1"/>
<dbReference type="RefSeq" id="XP_007710182.1">
    <property type="nucleotide sequence ID" value="XM_007711992.1"/>
</dbReference>
<dbReference type="STRING" id="930089.W6YVJ1"/>
<evidence type="ECO:0000313" key="2">
    <source>
        <dbReference type="EMBL" id="EUC35491.1"/>
    </source>
</evidence>
<dbReference type="KEGG" id="bze:COCCADRAFT_24566"/>
<feature type="compositionally biased region" description="Low complexity" evidence="1">
    <location>
        <begin position="95"/>
        <end position="106"/>
    </location>
</feature>
<accession>W6YVJ1</accession>
<dbReference type="Proteomes" id="UP000053841">
    <property type="component" value="Unassembled WGS sequence"/>
</dbReference>
<proteinExistence type="predicted"/>
<evidence type="ECO:0000313" key="3">
    <source>
        <dbReference type="Proteomes" id="UP000053841"/>
    </source>
</evidence>
<sequence>MSDTPIPITTQQAQSGISRDLRNNIYSALLAGPGIRNIEATLDESLRSSGFKDALRAYITELFRSGQATTCEEARNLAMQRIREHTRQLDGASGNNNNNNNNNSSSKQQSATNGLSDDQLNGADGPADDALDFDLKIPKSAIDAGAKTVMKELEKVCEITYEDDK</sequence>
<dbReference type="eggNOG" id="ENOG502T2QC">
    <property type="taxonomic scope" value="Eukaryota"/>
</dbReference>
<dbReference type="EMBL" id="KI964574">
    <property type="protein sequence ID" value="EUC35491.1"/>
    <property type="molecule type" value="Genomic_DNA"/>
</dbReference>
<protein>
    <submittedName>
        <fullName evidence="2">Uncharacterized protein</fullName>
    </submittedName>
</protein>
<feature type="region of interest" description="Disordered" evidence="1">
    <location>
        <begin position="87"/>
        <end position="131"/>
    </location>
</feature>
<name>W6YVJ1_COCC2</name>
<dbReference type="OrthoDB" id="5355007at2759"/>
<dbReference type="HOGENOM" id="CLU_1695309_0_0_1"/>
<reference evidence="2 3" key="1">
    <citation type="journal article" date="2013" name="PLoS Genet.">
        <title>Comparative genome structure, secondary metabolite, and effector coding capacity across Cochliobolus pathogens.</title>
        <authorList>
            <person name="Condon B.J."/>
            <person name="Leng Y."/>
            <person name="Wu D."/>
            <person name="Bushley K.E."/>
            <person name="Ohm R.A."/>
            <person name="Otillar R."/>
            <person name="Martin J."/>
            <person name="Schackwitz W."/>
            <person name="Grimwood J."/>
            <person name="MohdZainudin N."/>
            <person name="Xue C."/>
            <person name="Wang R."/>
            <person name="Manning V.A."/>
            <person name="Dhillon B."/>
            <person name="Tu Z.J."/>
            <person name="Steffenson B.J."/>
            <person name="Salamov A."/>
            <person name="Sun H."/>
            <person name="Lowry S."/>
            <person name="LaButti K."/>
            <person name="Han J."/>
            <person name="Copeland A."/>
            <person name="Lindquist E."/>
            <person name="Barry K."/>
            <person name="Schmutz J."/>
            <person name="Baker S.E."/>
            <person name="Ciuffetti L.M."/>
            <person name="Grigoriev I.V."/>
            <person name="Zhong S."/>
            <person name="Turgeon B.G."/>
        </authorList>
    </citation>
    <scope>NUCLEOTIDE SEQUENCE [LARGE SCALE GENOMIC DNA]</scope>
    <source>
        <strain evidence="2 3">26-R-13</strain>
    </source>
</reference>
<feature type="compositionally biased region" description="Polar residues" evidence="1">
    <location>
        <begin position="107"/>
        <end position="119"/>
    </location>
</feature>
<dbReference type="GeneID" id="19145638"/>
<keyword evidence="3" id="KW-1185">Reference proteome</keyword>
<gene>
    <name evidence="2" type="ORF">COCCADRAFT_24566</name>
</gene>
<organism evidence="2 3">
    <name type="scientific">Cochliobolus carbonum (strain 26-R-13)</name>
    <name type="common">Maize leaf spot fungus</name>
    <name type="synonym">Bipolaris zeicola</name>
    <dbReference type="NCBI Taxonomy" id="930089"/>
    <lineage>
        <taxon>Eukaryota</taxon>
        <taxon>Fungi</taxon>
        <taxon>Dikarya</taxon>
        <taxon>Ascomycota</taxon>
        <taxon>Pezizomycotina</taxon>
        <taxon>Dothideomycetes</taxon>
        <taxon>Pleosporomycetidae</taxon>
        <taxon>Pleosporales</taxon>
        <taxon>Pleosporineae</taxon>
        <taxon>Pleosporaceae</taxon>
        <taxon>Bipolaris</taxon>
    </lineage>
</organism>
<evidence type="ECO:0000256" key="1">
    <source>
        <dbReference type="SAM" id="MobiDB-lite"/>
    </source>
</evidence>